<comment type="caution">
    <text evidence="1">The sequence shown here is derived from an EMBL/GenBank/DDBJ whole genome shotgun (WGS) entry which is preliminary data.</text>
</comment>
<organism evidence="1 2">
    <name type="scientific">Butyricicoccus intestinisimiae</name>
    <dbReference type="NCBI Taxonomy" id="2841509"/>
    <lineage>
        <taxon>Bacteria</taxon>
        <taxon>Bacillati</taxon>
        <taxon>Bacillota</taxon>
        <taxon>Clostridia</taxon>
        <taxon>Eubacteriales</taxon>
        <taxon>Butyricicoccaceae</taxon>
        <taxon>Butyricicoccus</taxon>
    </lineage>
</organism>
<accession>A0ABS6EUI0</accession>
<keyword evidence="2" id="KW-1185">Reference proteome</keyword>
<sequence>MIVNQSVMNRFRSCRNLDDVHRLMFPASFSRCTEREARIAISQLFLYNGILKASVIETIIGAALQRNYSFINVVSNICMEDGSTILCLNFFGTMWAFKWNNNTLFFPCECDRDTDIQTIQFKACKYYQSNHVSEDER</sequence>
<dbReference type="Proteomes" id="UP000783588">
    <property type="component" value="Unassembled WGS sequence"/>
</dbReference>
<reference evidence="1 2" key="1">
    <citation type="submission" date="2021-06" db="EMBL/GenBank/DDBJ databases">
        <authorList>
            <person name="Sun Q."/>
            <person name="Li D."/>
        </authorList>
    </citation>
    <scope>NUCLEOTIDE SEQUENCE [LARGE SCALE GENOMIC DNA]</scope>
    <source>
        <strain evidence="1 2">MSJd-7</strain>
    </source>
</reference>
<proteinExistence type="predicted"/>
<name>A0ABS6EUI0_9FIRM</name>
<gene>
    <name evidence="1" type="ORF">KQI75_12065</name>
</gene>
<protein>
    <submittedName>
        <fullName evidence="1">Uncharacterized protein</fullName>
    </submittedName>
</protein>
<evidence type="ECO:0000313" key="2">
    <source>
        <dbReference type="Proteomes" id="UP000783588"/>
    </source>
</evidence>
<dbReference type="EMBL" id="JAHLQI010000007">
    <property type="protein sequence ID" value="MBU5491344.1"/>
    <property type="molecule type" value="Genomic_DNA"/>
</dbReference>
<evidence type="ECO:0000313" key="1">
    <source>
        <dbReference type="EMBL" id="MBU5491344.1"/>
    </source>
</evidence>
<dbReference type="RefSeq" id="WP_216471055.1">
    <property type="nucleotide sequence ID" value="NZ_JAHLQI010000007.1"/>
</dbReference>